<dbReference type="KEGG" id="vg:40079288"/>
<dbReference type="OrthoDB" id="32527at10239"/>
<dbReference type="Proteomes" id="UP000222888">
    <property type="component" value="Segment"/>
</dbReference>
<dbReference type="RefSeq" id="YP_009603408.1">
    <property type="nucleotide sequence ID" value="NC_041951.1"/>
</dbReference>
<dbReference type="GeneID" id="40079288"/>
<protein>
    <submittedName>
        <fullName evidence="2">Uncharacterized protein</fullName>
    </submittedName>
</protein>
<keyword evidence="3" id="KW-1185">Reference proteome</keyword>
<gene>
    <name evidence="2" type="primary">35</name>
    <name evidence="2" type="ORF">CAPNMURICA_35</name>
</gene>
<reference evidence="2 3" key="1">
    <citation type="submission" date="2015-11" db="EMBL/GenBank/DDBJ databases">
        <authorList>
            <person name="Amegashie A.K."/>
            <person name="Borst K.R."/>
            <person name="Casazza W.J."/>
            <person name="Chen K.H."/>
            <person name="Evans D.R."/>
            <person name="Huang J."/>
            <person name="Kaku B.M."/>
            <person name="Khetarpal S.K."/>
            <person name="Keifer M.E."/>
            <person name="Kolev H.M."/>
            <person name="McDonald H.N."/>
            <person name="Nkangabwa M.S."/>
            <person name="Rickstrew G.A."/>
            <person name="Schlossman J.R."/>
            <person name="Tender C.M."/>
            <person name="Thomas C.G."/>
            <person name="Vanderveen L.N."/>
            <person name="Varma R.N."/>
            <person name="Wong N."/>
            <person name="Zhang C.W."/>
            <person name="Cutting C.L."/>
            <person name="Davison P.A."/>
            <person name="Braun M.A."/>
            <person name="Lopez A.J."/>
            <person name="Jarvik J.W."/>
            <person name="Bradley K.W."/>
            <person name="Asai D.J."/>
            <person name="Bowman C.A."/>
            <person name="Russell D.A."/>
            <person name="Pope W.H."/>
            <person name="Jacobs-Sera D."/>
            <person name="Hendrix R.W."/>
            <person name="Hatfull G.F."/>
        </authorList>
    </citation>
    <scope>NUCLEOTIDE SEQUENCE [LARGE SCALE GENOMIC DNA]</scope>
</reference>
<keyword evidence="1" id="KW-0472">Membrane</keyword>
<dbReference type="EMBL" id="KU160641">
    <property type="protein sequence ID" value="ALY08635.1"/>
    <property type="molecule type" value="Genomic_DNA"/>
</dbReference>
<keyword evidence="1" id="KW-1133">Transmembrane helix</keyword>
<evidence type="ECO:0000256" key="1">
    <source>
        <dbReference type="SAM" id="Phobius"/>
    </source>
</evidence>
<accession>A0A0U4JQ36</accession>
<name>A0A0U4JQ36_9CAUD</name>
<proteinExistence type="predicted"/>
<sequence length="105" mass="11622">MKGNIMNDKKTLKSKIKEFVADHPAEVFAGIVTTAAIGLVVYAKKNAEYGARKAIEAHNEYAALANDFIAKANEDGKAVFLLHDWSYLLVPSETPTEWIKDITKL</sequence>
<feature type="transmembrane region" description="Helical" evidence="1">
    <location>
        <begin position="27"/>
        <end position="43"/>
    </location>
</feature>
<keyword evidence="1" id="KW-0812">Transmembrane</keyword>
<evidence type="ECO:0000313" key="3">
    <source>
        <dbReference type="Proteomes" id="UP000222888"/>
    </source>
</evidence>
<organism evidence="2 3">
    <name type="scientific">Arthrobacter phage CapnMurica</name>
    <dbReference type="NCBI Taxonomy" id="1772294"/>
    <lineage>
        <taxon>Viruses</taxon>
        <taxon>Duplodnaviria</taxon>
        <taxon>Heunggongvirae</taxon>
        <taxon>Uroviricota</taxon>
        <taxon>Caudoviricetes</taxon>
        <taxon>Gordonvirus</taxon>
        <taxon>Gordonvirus captnmurica</taxon>
    </lineage>
</organism>
<evidence type="ECO:0000313" key="2">
    <source>
        <dbReference type="EMBL" id="ALY08635.1"/>
    </source>
</evidence>